<proteinExistence type="predicted"/>
<evidence type="ECO:0000313" key="3">
    <source>
        <dbReference type="Proteomes" id="UP000054544"/>
    </source>
</evidence>
<keyword evidence="1" id="KW-0732">Signal</keyword>
<accession>A0A0D9NJY2</accession>
<reference evidence="3" key="1">
    <citation type="journal article" date="2014" name="BMC Genomics">
        <title>The genome sequence of the biocontrol fungus Metarhizium anisopliae and comparative genomics of Metarhizium species.</title>
        <authorList>
            <person name="Pattemore J.A."/>
            <person name="Hane J.K."/>
            <person name="Williams A.H."/>
            <person name="Wilson B.A."/>
            <person name="Stodart B.J."/>
            <person name="Ash G.J."/>
        </authorList>
    </citation>
    <scope>NUCLEOTIDE SEQUENCE [LARGE SCALE GENOMIC DNA]</scope>
    <source>
        <strain evidence="3">BRIP 53293</strain>
    </source>
</reference>
<keyword evidence="3" id="KW-1185">Reference proteome</keyword>
<feature type="signal peptide" evidence="1">
    <location>
        <begin position="1"/>
        <end position="19"/>
    </location>
</feature>
<dbReference type="EMBL" id="KE384765">
    <property type="protein sequence ID" value="KJK74028.1"/>
    <property type="molecule type" value="Genomic_DNA"/>
</dbReference>
<organism evidence="2 3">
    <name type="scientific">Metarhizium anisopliae BRIP 53293</name>
    <dbReference type="NCBI Taxonomy" id="1291518"/>
    <lineage>
        <taxon>Eukaryota</taxon>
        <taxon>Fungi</taxon>
        <taxon>Dikarya</taxon>
        <taxon>Ascomycota</taxon>
        <taxon>Pezizomycotina</taxon>
        <taxon>Sordariomycetes</taxon>
        <taxon>Hypocreomycetidae</taxon>
        <taxon>Hypocreales</taxon>
        <taxon>Clavicipitaceae</taxon>
        <taxon>Metarhizium</taxon>
    </lineage>
</organism>
<sequence length="93" mass="10863">MRFSSGIPFVLMTLESAQLINLFAAVLYDDDSYKFGVERGRCVNLKGHPVFEEIEVGLDEARTLYKFVDMLSLDFHTLKQRWELRYRGQIILT</sequence>
<gene>
    <name evidence="2" type="ORF">H634G_10694</name>
</gene>
<evidence type="ECO:0008006" key="4">
    <source>
        <dbReference type="Google" id="ProtNLM"/>
    </source>
</evidence>
<feature type="chain" id="PRO_5002341298" description="Fungal-type protein kinase domain-containing protein" evidence="1">
    <location>
        <begin position="20"/>
        <end position="93"/>
    </location>
</feature>
<dbReference type="AlphaFoldDB" id="A0A0D9NJY2"/>
<evidence type="ECO:0000313" key="2">
    <source>
        <dbReference type="EMBL" id="KJK74028.1"/>
    </source>
</evidence>
<evidence type="ECO:0000256" key="1">
    <source>
        <dbReference type="SAM" id="SignalP"/>
    </source>
</evidence>
<name>A0A0D9NJY2_METAN</name>
<protein>
    <recommendedName>
        <fullName evidence="4">Fungal-type protein kinase domain-containing protein</fullName>
    </recommendedName>
</protein>
<dbReference type="Proteomes" id="UP000054544">
    <property type="component" value="Unassembled WGS sequence"/>
</dbReference>